<dbReference type="PANTHER" id="PTHR44378:SF2">
    <property type="entry name" value="ACYL-ACTIVATING ENZYME 17, PEROXISOMAL-RELATED"/>
    <property type="match status" value="1"/>
</dbReference>
<name>A0AAV0ISE9_9ROSI</name>
<evidence type="ECO:0000313" key="4">
    <source>
        <dbReference type="EMBL" id="CAI0400530.1"/>
    </source>
</evidence>
<dbReference type="InterPro" id="IPR025110">
    <property type="entry name" value="AMP-bd_C"/>
</dbReference>
<dbReference type="InterPro" id="IPR021788">
    <property type="entry name" value="CPP1-like"/>
</dbReference>
<dbReference type="SUPFAM" id="SSF56801">
    <property type="entry name" value="Acetyl-CoA synthetase-like"/>
    <property type="match status" value="1"/>
</dbReference>
<feature type="transmembrane region" description="Helical" evidence="1">
    <location>
        <begin position="908"/>
        <end position="924"/>
    </location>
</feature>
<evidence type="ECO:0000259" key="3">
    <source>
        <dbReference type="Pfam" id="PF13193"/>
    </source>
</evidence>
<dbReference type="Proteomes" id="UP001154282">
    <property type="component" value="Unassembled WGS sequence"/>
</dbReference>
<organism evidence="4 5">
    <name type="scientific">Linum tenue</name>
    <dbReference type="NCBI Taxonomy" id="586396"/>
    <lineage>
        <taxon>Eukaryota</taxon>
        <taxon>Viridiplantae</taxon>
        <taxon>Streptophyta</taxon>
        <taxon>Embryophyta</taxon>
        <taxon>Tracheophyta</taxon>
        <taxon>Spermatophyta</taxon>
        <taxon>Magnoliopsida</taxon>
        <taxon>eudicotyledons</taxon>
        <taxon>Gunneridae</taxon>
        <taxon>Pentapetalae</taxon>
        <taxon>rosids</taxon>
        <taxon>fabids</taxon>
        <taxon>Malpighiales</taxon>
        <taxon>Linaceae</taxon>
        <taxon>Linum</taxon>
    </lineage>
</organism>
<accession>A0AAV0ISE9</accession>
<dbReference type="Gene3D" id="3.40.50.12780">
    <property type="entry name" value="N-terminal domain of ligase-like"/>
    <property type="match status" value="1"/>
</dbReference>
<keyword evidence="5" id="KW-1185">Reference proteome</keyword>
<proteinExistence type="predicted"/>
<feature type="domain" description="AMP-dependent synthetase/ligase" evidence="2">
    <location>
        <begin position="208"/>
        <end position="556"/>
    </location>
</feature>
<keyword evidence="1" id="KW-0472">Membrane</keyword>
<dbReference type="AlphaFoldDB" id="A0AAV0ISE9"/>
<keyword evidence="1" id="KW-1133">Transmembrane helix</keyword>
<feature type="transmembrane region" description="Helical" evidence="1">
    <location>
        <begin position="248"/>
        <end position="269"/>
    </location>
</feature>
<reference evidence="4" key="1">
    <citation type="submission" date="2022-08" db="EMBL/GenBank/DDBJ databases">
        <authorList>
            <person name="Gutierrez-Valencia J."/>
        </authorList>
    </citation>
    <scope>NUCLEOTIDE SEQUENCE</scope>
</reference>
<feature type="transmembrane region" description="Helical" evidence="1">
    <location>
        <begin position="936"/>
        <end position="957"/>
    </location>
</feature>
<dbReference type="Pfam" id="PF00501">
    <property type="entry name" value="AMP-binding"/>
    <property type="match status" value="1"/>
</dbReference>
<dbReference type="PANTHER" id="PTHR44378">
    <property type="entry name" value="ACYL-ACTIVATING ENZYME 17, PEROXISOMAL-RELATED"/>
    <property type="match status" value="1"/>
</dbReference>
<feature type="transmembrane region" description="Helical" evidence="1">
    <location>
        <begin position="969"/>
        <end position="986"/>
    </location>
</feature>
<dbReference type="EMBL" id="CAMGYJ010000004">
    <property type="protein sequence ID" value="CAI0400530.1"/>
    <property type="molecule type" value="Genomic_DNA"/>
</dbReference>
<dbReference type="Pfam" id="PF11833">
    <property type="entry name" value="CPP1-like"/>
    <property type="match status" value="1"/>
</dbReference>
<comment type="caution">
    <text evidence="4">The sequence shown here is derived from an EMBL/GenBank/DDBJ whole genome shotgun (WGS) entry which is preliminary data.</text>
</comment>
<dbReference type="Pfam" id="PF13193">
    <property type="entry name" value="AMP-binding_C"/>
    <property type="match status" value="1"/>
</dbReference>
<evidence type="ECO:0000256" key="1">
    <source>
        <dbReference type="SAM" id="Phobius"/>
    </source>
</evidence>
<evidence type="ECO:0000259" key="2">
    <source>
        <dbReference type="Pfam" id="PF00501"/>
    </source>
</evidence>
<dbReference type="InterPro" id="IPR000873">
    <property type="entry name" value="AMP-dep_synth/lig_dom"/>
</dbReference>
<dbReference type="InterPro" id="IPR020845">
    <property type="entry name" value="AMP-binding_CS"/>
</dbReference>
<protein>
    <recommendedName>
        <fullName evidence="6">AMP-dependent synthetase/ligase domain-containing protein</fullName>
    </recommendedName>
</protein>
<keyword evidence="1" id="KW-0812">Transmembrane</keyword>
<feature type="domain" description="AMP-binding enzyme C-terminal" evidence="3">
    <location>
        <begin position="624"/>
        <end position="706"/>
    </location>
</feature>
<dbReference type="Gene3D" id="3.30.300.30">
    <property type="match status" value="1"/>
</dbReference>
<dbReference type="InterPro" id="IPR042099">
    <property type="entry name" value="ANL_N_sf"/>
</dbReference>
<evidence type="ECO:0000313" key="5">
    <source>
        <dbReference type="Proteomes" id="UP001154282"/>
    </source>
</evidence>
<dbReference type="PROSITE" id="PS00455">
    <property type="entry name" value="AMP_BINDING"/>
    <property type="match status" value="1"/>
</dbReference>
<evidence type="ECO:0008006" key="6">
    <source>
        <dbReference type="Google" id="ProtNLM"/>
    </source>
</evidence>
<gene>
    <name evidence="4" type="ORF">LITE_LOCUS10793</name>
</gene>
<dbReference type="InterPro" id="IPR045851">
    <property type="entry name" value="AMP-bd_C_sf"/>
</dbReference>
<sequence>MANYKSLDAISVADIQSLAGITPSLAQKLHAELAEIVRDHGAGTPATWTHISRRLLNPDLPFSLHQMMYYGCFKDFGPDPPAWSPDPASAILSNVGQLLEKHGEEFLGSGYKDPISNFADFQQFSVSKPGVYWRTVFEEMDISFSVPPKCILHENPSHESSVPNPGGEWLPGAYLNPAKSCLSCNSKRTLNDVVLRWRDEGNDDLPVSSMTLEELREEVWLVAYALDTLGLEKGSAIAIDMPMNVKSVVVYLAIVLAGYVVVSIADSFASTEISTRLKISKAKAIFTQDLIIRGEKSIPLYSRVVEAQAPMAVVIPSKGRSFSTELRDGDVSWHDLLDRVIDSRGNEFAAVEQPVGAFTNILFSSGTTGDPKAIPWTQATPLKSAADAWCHMDIRKADVVAWPTNLGWMMGPWLVYASLLNGASIALYNGSPLGSSFAKFVQDVNVTMLGVIPSIVRAWKSSNSTAGYDWSSIRCFGSTGEASSVDEYLWLMGRANYKPVIEYCGGTEIGGGFVTGSLLQPQSLAAFSTPAMGCRLYILGDNELPIDAAGIGELALGPHMFGSSSTLLNADHYSVYFKGMPSLDGKVLRRHGDFFERTASGYYRAHGRADDTMNLGGIKVSSVEIERICNAADDCVLETAAIGVPPPEGGPEHLVIAVVLKNPDHLVDLDQLKKSFNLAVQKKLNPLFRVSVVVTVASLPRTATNKVMRRVLRQQFSQPQDMNPKLWTPEELGTAEVKIGGGVSGRQSKRLQKKDAAAAASYHPLPKCSRGLTVVKCSVDAPYEGSVPKFPRMTVWDPYKRLGVSPYANEEEIWGARNFLLEQYSGHEGSEESIEAAFERLLMTSFKQRKKTKINLKTRLKKQVDESPAWVKNLLSFVELPPMDIIFRRLFLFAFMGGWSIMNSAEGGPAFQVAVSLAACIYFLNEKTKSLGRAFAIGLGALATGWVCGSILVPIIPTVLIHPTWTLELMTSLVAYCFLFLGCTFLK</sequence>